<dbReference type="SUPFAM" id="SSF48439">
    <property type="entry name" value="Protein prenylyltransferase"/>
    <property type="match status" value="1"/>
</dbReference>
<dbReference type="Pfam" id="PF01239">
    <property type="entry name" value="PPTA"/>
    <property type="match status" value="5"/>
</dbReference>
<protein>
    <recommendedName>
        <fullName evidence="9">Protein farnesyltransferase/geranylgeranyltransferase type-1 subunit alpha</fullName>
        <ecNumber evidence="4">2.5.1.58</ecNumber>
        <ecNumber evidence="3">2.5.1.59</ecNumber>
    </recommendedName>
    <alternativeName>
        <fullName evidence="12">CAAX farnesyltransferase subunit alpha</fullName>
    </alternativeName>
    <alternativeName>
        <fullName evidence="11">FTase-alpha</fullName>
    </alternativeName>
    <alternativeName>
        <fullName evidence="10">Ras proteins prenyltransferase subunit alpha</fullName>
    </alternativeName>
    <alternativeName>
        <fullName evidence="13">Type I protein geranyl-geranyltransferase subunit alpha</fullName>
    </alternativeName>
</protein>
<keyword evidence="7" id="KW-0677">Repeat</keyword>
<keyword evidence="18" id="KW-1185">Reference proteome</keyword>
<evidence type="ECO:0000256" key="13">
    <source>
        <dbReference type="ARBA" id="ARBA00043219"/>
    </source>
</evidence>
<evidence type="ECO:0000313" key="18">
    <source>
        <dbReference type="Proteomes" id="UP000189703"/>
    </source>
</evidence>
<dbReference type="GO" id="GO:0004662">
    <property type="term" value="F:CAAX-protein geranylgeranyltransferase activity"/>
    <property type="evidence" value="ECO:0007669"/>
    <property type="project" value="UniProtKB-EC"/>
</dbReference>
<evidence type="ECO:0000256" key="4">
    <source>
        <dbReference type="ARBA" id="ARBA00012702"/>
    </source>
</evidence>
<keyword evidence="8" id="KW-0460">Magnesium</keyword>
<dbReference type="OMA" id="WAIRTFN"/>
<evidence type="ECO:0000256" key="17">
    <source>
        <dbReference type="SAM" id="MobiDB-lite"/>
    </source>
</evidence>
<dbReference type="GO" id="GO:0004660">
    <property type="term" value="F:protein farnesyltransferase activity"/>
    <property type="evidence" value="ECO:0007669"/>
    <property type="project" value="UniProtKB-EC"/>
</dbReference>
<gene>
    <name evidence="19" type="primary">LOC104587019</name>
</gene>
<dbReference type="STRING" id="4432.A0A1U7YRF1"/>
<dbReference type="eggNOG" id="KOG0530">
    <property type="taxonomic scope" value="Eukaryota"/>
</dbReference>
<evidence type="ECO:0000256" key="1">
    <source>
        <dbReference type="ARBA" id="ARBA00001946"/>
    </source>
</evidence>
<dbReference type="GO" id="GO:0005953">
    <property type="term" value="C:CAAX-protein geranylgeranyltransferase complex"/>
    <property type="evidence" value="ECO:0000318"/>
    <property type="project" value="GO_Central"/>
</dbReference>
<evidence type="ECO:0000256" key="5">
    <source>
        <dbReference type="ARBA" id="ARBA00022602"/>
    </source>
</evidence>
<dbReference type="AlphaFoldDB" id="A0A1U7YRF1"/>
<dbReference type="OrthoDB" id="272289at2759"/>
<comment type="cofactor">
    <cofactor evidence="1">
        <name>Mg(2+)</name>
        <dbReference type="ChEBI" id="CHEBI:18420"/>
    </cofactor>
</comment>
<evidence type="ECO:0000256" key="11">
    <source>
        <dbReference type="ARBA" id="ARBA00042436"/>
    </source>
</evidence>
<comment type="catalytic activity">
    <reaction evidence="15">
        <text>geranylgeranyl diphosphate + L-cysteinyl-[protein] = S-geranylgeranyl-L-cysteinyl-[protein] + diphosphate</text>
        <dbReference type="Rhea" id="RHEA:21240"/>
        <dbReference type="Rhea" id="RHEA-COMP:10131"/>
        <dbReference type="Rhea" id="RHEA-COMP:11537"/>
        <dbReference type="ChEBI" id="CHEBI:29950"/>
        <dbReference type="ChEBI" id="CHEBI:33019"/>
        <dbReference type="ChEBI" id="CHEBI:57533"/>
        <dbReference type="ChEBI" id="CHEBI:86021"/>
        <dbReference type="EC" id="2.5.1.59"/>
    </reaction>
</comment>
<comment type="similarity">
    <text evidence="2">Belongs to the protein prenyltransferase subunit alpha family.</text>
</comment>
<evidence type="ECO:0000256" key="7">
    <source>
        <dbReference type="ARBA" id="ARBA00022737"/>
    </source>
</evidence>
<organism evidence="18 19">
    <name type="scientific">Nelumbo nucifera</name>
    <name type="common">Sacred lotus</name>
    <dbReference type="NCBI Taxonomy" id="4432"/>
    <lineage>
        <taxon>Eukaryota</taxon>
        <taxon>Viridiplantae</taxon>
        <taxon>Streptophyta</taxon>
        <taxon>Embryophyta</taxon>
        <taxon>Tracheophyta</taxon>
        <taxon>Spermatophyta</taxon>
        <taxon>Magnoliopsida</taxon>
        <taxon>Proteales</taxon>
        <taxon>Nelumbonaceae</taxon>
        <taxon>Nelumbo</taxon>
    </lineage>
</organism>
<dbReference type="PANTHER" id="PTHR11129:SF1">
    <property type="entry name" value="PROTEIN FARNESYLTRANSFERASE_GERANYLGERANYLTRANSFERASE TYPE-1 SUBUNIT ALPHA"/>
    <property type="match status" value="1"/>
</dbReference>
<dbReference type="Gene3D" id="1.25.40.120">
    <property type="entry name" value="Protein prenylyltransferase"/>
    <property type="match status" value="1"/>
</dbReference>
<dbReference type="InterPro" id="IPR002088">
    <property type="entry name" value="Prenyl_trans_a"/>
</dbReference>
<evidence type="ECO:0000313" key="19">
    <source>
        <dbReference type="RefSeq" id="XP_010242749.1"/>
    </source>
</evidence>
<dbReference type="PANTHER" id="PTHR11129">
    <property type="entry name" value="PROTEIN FARNESYLTRANSFERASE ALPHA SUBUNIT/RAB GERANYLGERANYL TRANSFERASE ALPHA SUBUNIT"/>
    <property type="match status" value="1"/>
</dbReference>
<dbReference type="FunCoup" id="A0A1U7YRF1">
    <property type="interactions" value="4212"/>
</dbReference>
<comment type="catalytic activity">
    <reaction evidence="14">
        <text>L-cysteinyl-[protein] + (2E,6E)-farnesyl diphosphate = S-(2E,6E)-farnesyl-L-cysteinyl-[protein] + diphosphate</text>
        <dbReference type="Rhea" id="RHEA:13345"/>
        <dbReference type="Rhea" id="RHEA-COMP:10131"/>
        <dbReference type="Rhea" id="RHEA-COMP:11535"/>
        <dbReference type="ChEBI" id="CHEBI:29950"/>
        <dbReference type="ChEBI" id="CHEBI:33019"/>
        <dbReference type="ChEBI" id="CHEBI:86019"/>
        <dbReference type="ChEBI" id="CHEBI:175763"/>
        <dbReference type="EC" id="2.5.1.58"/>
    </reaction>
</comment>
<dbReference type="RefSeq" id="XP_010242749.1">
    <property type="nucleotide sequence ID" value="XM_010244447.2"/>
</dbReference>
<evidence type="ECO:0000256" key="10">
    <source>
        <dbReference type="ARBA" id="ARBA00041392"/>
    </source>
</evidence>
<evidence type="ECO:0000256" key="9">
    <source>
        <dbReference type="ARBA" id="ARBA00040965"/>
    </source>
</evidence>
<evidence type="ECO:0000256" key="6">
    <source>
        <dbReference type="ARBA" id="ARBA00022679"/>
    </source>
</evidence>
<dbReference type="GeneID" id="104587019"/>
<dbReference type="InParanoid" id="A0A1U7YRF1"/>
<evidence type="ECO:0000256" key="14">
    <source>
        <dbReference type="ARBA" id="ARBA00050225"/>
    </source>
</evidence>
<dbReference type="FunFam" id="1.25.40.120:FF:000004">
    <property type="entry name" value="Protein farnesyltransferase/geranylgeranyltransferase type-1 subunit alpha"/>
    <property type="match status" value="1"/>
</dbReference>
<keyword evidence="6" id="KW-0808">Transferase</keyword>
<dbReference type="GO" id="GO:0007323">
    <property type="term" value="P:peptide pheromone maturation"/>
    <property type="evidence" value="ECO:0000318"/>
    <property type="project" value="GO_Central"/>
</dbReference>
<dbReference type="PROSITE" id="PS51147">
    <property type="entry name" value="PFTA"/>
    <property type="match status" value="5"/>
</dbReference>
<evidence type="ECO:0000256" key="15">
    <source>
        <dbReference type="ARBA" id="ARBA00050428"/>
    </source>
</evidence>
<reference evidence="19" key="1">
    <citation type="submission" date="2025-08" db="UniProtKB">
        <authorList>
            <consortium name="RefSeq"/>
        </authorList>
    </citation>
    <scope>IDENTIFICATION</scope>
</reference>
<evidence type="ECO:0000256" key="3">
    <source>
        <dbReference type="ARBA" id="ARBA00012700"/>
    </source>
</evidence>
<accession>A0A1U7YRF1</accession>
<name>A0A1U7YRF1_NELNU</name>
<proteinExistence type="inferred from homology"/>
<sequence>MDSDEDERIPFSQRAEWSDVKPVSQDDGPNPVVPIAYTDDFRETMDYFRAVYQSDERTHRSLALTEEAIDMNAGNYTVWHFRRLILETLNADLHNELDFIERIAKSNSKNYQIWHHRRWVAEKLGTKATELELDFTRKVLSLDAKHYHAWSHRQWSLQVLGGWEEELDYCGKLIEEDIFNNSAWNQRYFVITRSPLLGGLQAMRESEVRYTVEAILANPDNESPWRYLRGLYKGDTSLLLSDPQVVSVCLKVLSTSMNCVFALSLLLDLLCLGFQPDQEFKSVVESLRTSDSATPDSNLAKTVCSVLERVDSLRSNYWAWRKNNLPSPAVQS</sequence>
<dbReference type="GO" id="GO:0005737">
    <property type="term" value="C:cytoplasm"/>
    <property type="evidence" value="ECO:0000318"/>
    <property type="project" value="GO_Central"/>
</dbReference>
<dbReference type="EC" id="2.5.1.58" evidence="4"/>
<dbReference type="Proteomes" id="UP000189703">
    <property type="component" value="Unplaced"/>
</dbReference>
<evidence type="ECO:0000256" key="16">
    <source>
        <dbReference type="ARBA" id="ARBA00055749"/>
    </source>
</evidence>
<dbReference type="GO" id="GO:0005965">
    <property type="term" value="C:protein farnesyltransferase complex"/>
    <property type="evidence" value="ECO:0000318"/>
    <property type="project" value="GO_Central"/>
</dbReference>
<keyword evidence="5" id="KW-0637">Prenyltransferase</keyword>
<dbReference type="KEGG" id="nnu:104587019"/>
<comment type="function">
    <text evidence="16">Essential subunit of both the farnesyltransferase and the geranylgeranyltransferase complex. Contributes to the transfer of a farnesyl or geranylgeranyl moiety from farnesyl or geranylgeranyl diphosphate to a cysteine at the fourth position from the C-terminus of several proteins having the C-terminal sequence Cys-aliphatic-aliphatic-X.</text>
</comment>
<evidence type="ECO:0000256" key="2">
    <source>
        <dbReference type="ARBA" id="ARBA00006734"/>
    </source>
</evidence>
<evidence type="ECO:0000256" key="8">
    <source>
        <dbReference type="ARBA" id="ARBA00022842"/>
    </source>
</evidence>
<dbReference type="EC" id="2.5.1.59" evidence="3"/>
<evidence type="ECO:0000256" key="12">
    <source>
        <dbReference type="ARBA" id="ARBA00043086"/>
    </source>
</evidence>
<feature type="region of interest" description="Disordered" evidence="17">
    <location>
        <begin position="1"/>
        <end position="31"/>
    </location>
</feature>